<organism evidence="1 2">
    <name type="scientific">Coprinellus micaceus</name>
    <name type="common">Glistening ink-cap mushroom</name>
    <name type="synonym">Coprinus micaceus</name>
    <dbReference type="NCBI Taxonomy" id="71717"/>
    <lineage>
        <taxon>Eukaryota</taxon>
        <taxon>Fungi</taxon>
        <taxon>Dikarya</taxon>
        <taxon>Basidiomycota</taxon>
        <taxon>Agaricomycotina</taxon>
        <taxon>Agaricomycetes</taxon>
        <taxon>Agaricomycetidae</taxon>
        <taxon>Agaricales</taxon>
        <taxon>Agaricineae</taxon>
        <taxon>Psathyrellaceae</taxon>
        <taxon>Coprinellus</taxon>
    </lineage>
</organism>
<dbReference type="AlphaFoldDB" id="A0A4Y7TWJ3"/>
<dbReference type="EMBL" id="QPFP01000003">
    <property type="protein sequence ID" value="TEB38304.1"/>
    <property type="molecule type" value="Genomic_DNA"/>
</dbReference>
<dbReference type="Proteomes" id="UP000298030">
    <property type="component" value="Unassembled WGS sequence"/>
</dbReference>
<evidence type="ECO:0000313" key="1">
    <source>
        <dbReference type="EMBL" id="TEB38304.1"/>
    </source>
</evidence>
<evidence type="ECO:0000313" key="2">
    <source>
        <dbReference type="Proteomes" id="UP000298030"/>
    </source>
</evidence>
<sequence>MHQVPTAKGTVIRGIARRPPLPGQFRGIFFLPWPLRTQITSSSSDGTVKTTMGLCCAPDRSLPFPPVRCPNTGPAG</sequence>
<proteinExistence type="predicted"/>
<reference evidence="1 2" key="1">
    <citation type="journal article" date="2019" name="Nat. Ecol. Evol.">
        <title>Megaphylogeny resolves global patterns of mushroom evolution.</title>
        <authorList>
            <person name="Varga T."/>
            <person name="Krizsan K."/>
            <person name="Foldi C."/>
            <person name="Dima B."/>
            <person name="Sanchez-Garcia M."/>
            <person name="Sanchez-Ramirez S."/>
            <person name="Szollosi G.J."/>
            <person name="Szarkandi J.G."/>
            <person name="Papp V."/>
            <person name="Albert L."/>
            <person name="Andreopoulos W."/>
            <person name="Angelini C."/>
            <person name="Antonin V."/>
            <person name="Barry K.W."/>
            <person name="Bougher N.L."/>
            <person name="Buchanan P."/>
            <person name="Buyck B."/>
            <person name="Bense V."/>
            <person name="Catcheside P."/>
            <person name="Chovatia M."/>
            <person name="Cooper J."/>
            <person name="Damon W."/>
            <person name="Desjardin D."/>
            <person name="Finy P."/>
            <person name="Geml J."/>
            <person name="Haridas S."/>
            <person name="Hughes K."/>
            <person name="Justo A."/>
            <person name="Karasinski D."/>
            <person name="Kautmanova I."/>
            <person name="Kiss B."/>
            <person name="Kocsube S."/>
            <person name="Kotiranta H."/>
            <person name="LaButti K.M."/>
            <person name="Lechner B.E."/>
            <person name="Liimatainen K."/>
            <person name="Lipzen A."/>
            <person name="Lukacs Z."/>
            <person name="Mihaltcheva S."/>
            <person name="Morgado L.N."/>
            <person name="Niskanen T."/>
            <person name="Noordeloos M.E."/>
            <person name="Ohm R.A."/>
            <person name="Ortiz-Santana B."/>
            <person name="Ovrebo C."/>
            <person name="Racz N."/>
            <person name="Riley R."/>
            <person name="Savchenko A."/>
            <person name="Shiryaev A."/>
            <person name="Soop K."/>
            <person name="Spirin V."/>
            <person name="Szebenyi C."/>
            <person name="Tomsovsky M."/>
            <person name="Tulloss R.E."/>
            <person name="Uehling J."/>
            <person name="Grigoriev I.V."/>
            <person name="Vagvolgyi C."/>
            <person name="Papp T."/>
            <person name="Martin F.M."/>
            <person name="Miettinen O."/>
            <person name="Hibbett D.S."/>
            <person name="Nagy L.G."/>
        </authorList>
    </citation>
    <scope>NUCLEOTIDE SEQUENCE [LARGE SCALE GENOMIC DNA]</scope>
    <source>
        <strain evidence="1 2">FP101781</strain>
    </source>
</reference>
<comment type="caution">
    <text evidence="1">The sequence shown here is derived from an EMBL/GenBank/DDBJ whole genome shotgun (WGS) entry which is preliminary data.</text>
</comment>
<keyword evidence="2" id="KW-1185">Reference proteome</keyword>
<accession>A0A4Y7TWJ3</accession>
<gene>
    <name evidence="1" type="ORF">FA13DRAFT_1725960</name>
</gene>
<protein>
    <submittedName>
        <fullName evidence="1">Uncharacterized protein</fullName>
    </submittedName>
</protein>
<name>A0A4Y7TWJ3_COPMI</name>